<keyword evidence="2" id="KW-1185">Reference proteome</keyword>
<evidence type="ECO:0000313" key="2">
    <source>
        <dbReference type="Proteomes" id="UP000011867"/>
    </source>
</evidence>
<proteinExistence type="predicted"/>
<dbReference type="RefSeq" id="WP_015409078.1">
    <property type="nucleotide sequence ID" value="NC_020388.1"/>
</dbReference>
<reference evidence="1 2" key="1">
    <citation type="journal article" date="2013" name="Genome Announc.">
        <title>Genome of the haloarchaeon Natronomonas moolapensis, a neutrophilic member of a previously haloalkaliphilic genus.</title>
        <authorList>
            <person name="Dyall-Smith M.L."/>
            <person name="Pfeiffer F."/>
            <person name="Oberwinkler T."/>
            <person name="Klee K."/>
            <person name="Rampp M."/>
            <person name="Palm P."/>
            <person name="Gross K."/>
            <person name="Schuster S.C."/>
            <person name="Oesterhelt D."/>
        </authorList>
    </citation>
    <scope>NUCLEOTIDE SEQUENCE [LARGE SCALE GENOMIC DNA]</scope>
    <source>
        <strain evidence="2">DSM 18674 / JCM 14361 / 8.8.11</strain>
    </source>
</reference>
<dbReference type="HOGENOM" id="CLU_101252_0_0_2"/>
<accession>M1XQB9</accession>
<organism evidence="1 2">
    <name type="scientific">Natronomonas moolapensis (strain DSM 18674 / CECT 7526 / JCM 14361 / 8.8.11)</name>
    <dbReference type="NCBI Taxonomy" id="268739"/>
    <lineage>
        <taxon>Archaea</taxon>
        <taxon>Methanobacteriati</taxon>
        <taxon>Methanobacteriota</taxon>
        <taxon>Stenosarchaea group</taxon>
        <taxon>Halobacteria</taxon>
        <taxon>Halobacteriales</taxon>
        <taxon>Natronomonadaceae</taxon>
        <taxon>Natronomonas</taxon>
    </lineage>
</organism>
<dbReference type="Proteomes" id="UP000011867">
    <property type="component" value="Chromosome"/>
</dbReference>
<gene>
    <name evidence="1" type="ordered locus">Nmlp_2093</name>
</gene>
<dbReference type="GeneID" id="14652331"/>
<sequence>MHDRPTILVPIRVLEGESFPEGTAELLSNVRVLLLGYHVVPEQTAPGQMRMQFETKANTRLGELETLLESAGATVETRLVFTRNGQKTIDRMVYEHDCLAVLDPGAAGNLDDVLVPVRGSVGVDRIARVVTGLFADTDADVTLYHVTEEGESNEDARTLLEGLATRLASGGIDRRRVVLTVRHGDDAFDAITDDASSFDAVVMGESDPSLSTLVFGMPTKAVAERFLGPVFVVQRERPLEGGRTE</sequence>
<name>M1XQB9_NATM8</name>
<protein>
    <submittedName>
        <fullName evidence="1">UspA domain protein</fullName>
    </submittedName>
</protein>
<evidence type="ECO:0000313" key="1">
    <source>
        <dbReference type="EMBL" id="CCQ36275.1"/>
    </source>
</evidence>
<dbReference type="AlphaFoldDB" id="M1XQB9"/>
<dbReference type="Gene3D" id="3.40.50.620">
    <property type="entry name" value="HUPs"/>
    <property type="match status" value="1"/>
</dbReference>
<dbReference type="SUPFAM" id="SSF52402">
    <property type="entry name" value="Adenine nucleotide alpha hydrolases-like"/>
    <property type="match status" value="1"/>
</dbReference>
<dbReference type="STRING" id="268739.Nmlp_2093"/>
<dbReference type="EMBL" id="HF582854">
    <property type="protein sequence ID" value="CCQ36275.1"/>
    <property type="molecule type" value="Genomic_DNA"/>
</dbReference>
<dbReference type="InterPro" id="IPR014729">
    <property type="entry name" value="Rossmann-like_a/b/a_fold"/>
</dbReference>
<dbReference type="OrthoDB" id="157328at2157"/>
<dbReference type="KEGG" id="nmo:Nmlp_2093"/>
<dbReference type="eggNOG" id="arCOG00451">
    <property type="taxonomic scope" value="Archaea"/>
</dbReference>